<dbReference type="EMBL" id="PYXZ01000003">
    <property type="protein sequence ID" value="PUA81369.1"/>
    <property type="molecule type" value="Genomic_DNA"/>
</dbReference>
<feature type="transmembrane region" description="Helical" evidence="1">
    <location>
        <begin position="39"/>
        <end position="57"/>
    </location>
</feature>
<comment type="caution">
    <text evidence="2">The sequence shown here is derived from an EMBL/GenBank/DDBJ whole genome shotgun (WGS) entry which is preliminary data.</text>
</comment>
<feature type="transmembrane region" description="Helical" evidence="1">
    <location>
        <begin position="64"/>
        <end position="84"/>
    </location>
</feature>
<dbReference type="OrthoDB" id="9810847at2"/>
<feature type="transmembrane region" description="Helical" evidence="1">
    <location>
        <begin position="104"/>
        <end position="125"/>
    </location>
</feature>
<reference evidence="2 3" key="1">
    <citation type="submission" date="2018-03" db="EMBL/GenBank/DDBJ databases">
        <authorList>
            <person name="Keele B.F."/>
        </authorList>
    </citation>
    <scope>NUCLEOTIDE SEQUENCE [LARGE SCALE GENOMIC DNA]</scope>
    <source>
        <strain evidence="2 3">IB-3</strain>
    </source>
</reference>
<dbReference type="Proteomes" id="UP000244867">
    <property type="component" value="Unassembled WGS sequence"/>
</dbReference>
<evidence type="ECO:0008006" key="4">
    <source>
        <dbReference type="Google" id="ProtNLM"/>
    </source>
</evidence>
<dbReference type="PANTHER" id="PTHR37309">
    <property type="entry name" value="SLR0284 PROTEIN"/>
    <property type="match status" value="1"/>
</dbReference>
<proteinExistence type="predicted"/>
<dbReference type="Pfam" id="PF04020">
    <property type="entry name" value="Phage_holin_4_2"/>
    <property type="match status" value="1"/>
</dbReference>
<dbReference type="PANTHER" id="PTHR37309:SF1">
    <property type="entry name" value="SLR0284 PROTEIN"/>
    <property type="match status" value="1"/>
</dbReference>
<evidence type="ECO:0000313" key="2">
    <source>
        <dbReference type="EMBL" id="PUA81369.1"/>
    </source>
</evidence>
<keyword evidence="1" id="KW-1133">Transmembrane helix</keyword>
<dbReference type="AlphaFoldDB" id="A0A2R7YZQ3"/>
<protein>
    <recommendedName>
        <fullName evidence="4">Phage holin family protein</fullName>
    </recommendedName>
</protein>
<accession>A0A2R7YZQ3</accession>
<sequence length="128" mass="13558">MGFLYKLLAYAAGLAAAAWLLEGVRFNGPDSGSVEVQEKLLPLLGVALILTLVNTFIRPILSAISFPITLITLGLFQLVINAAMLLLTDRIAEGLDLGFKVVGLWPALLGAIIITVVGWLVDAVVGDE</sequence>
<evidence type="ECO:0000313" key="3">
    <source>
        <dbReference type="Proteomes" id="UP000244867"/>
    </source>
</evidence>
<keyword evidence="1" id="KW-0812">Transmembrane</keyword>
<dbReference type="InterPro" id="IPR007165">
    <property type="entry name" value="Phage_holin_4_2"/>
</dbReference>
<dbReference type="RefSeq" id="WP_108344311.1">
    <property type="nucleotide sequence ID" value="NZ_PYXZ01000003.1"/>
</dbReference>
<keyword evidence="1" id="KW-0472">Membrane</keyword>
<organism evidence="2 3">
    <name type="scientific">Nocardioides currus</name>
    <dbReference type="NCBI Taxonomy" id="2133958"/>
    <lineage>
        <taxon>Bacteria</taxon>
        <taxon>Bacillati</taxon>
        <taxon>Actinomycetota</taxon>
        <taxon>Actinomycetes</taxon>
        <taxon>Propionibacteriales</taxon>
        <taxon>Nocardioidaceae</taxon>
        <taxon>Nocardioides</taxon>
    </lineage>
</organism>
<keyword evidence="3" id="KW-1185">Reference proteome</keyword>
<name>A0A2R7YZQ3_9ACTN</name>
<gene>
    <name evidence="2" type="ORF">C7S10_10170</name>
</gene>
<evidence type="ECO:0000256" key="1">
    <source>
        <dbReference type="SAM" id="Phobius"/>
    </source>
</evidence>